<dbReference type="PANTHER" id="PTHR24221">
    <property type="entry name" value="ATP-BINDING CASSETTE SUB-FAMILY B"/>
    <property type="match status" value="1"/>
</dbReference>
<dbReference type="NCBIfam" id="TIGR02857">
    <property type="entry name" value="CydD"/>
    <property type="match status" value="1"/>
</dbReference>
<dbReference type="Pfam" id="PF00664">
    <property type="entry name" value="ABC_membrane"/>
    <property type="match status" value="1"/>
</dbReference>
<dbReference type="InterPro" id="IPR014216">
    <property type="entry name" value="ABC_transptr_CydD"/>
</dbReference>
<evidence type="ECO:0000256" key="2">
    <source>
        <dbReference type="ARBA" id="ARBA00022692"/>
    </source>
</evidence>
<evidence type="ECO:0000256" key="4">
    <source>
        <dbReference type="ARBA" id="ARBA00022840"/>
    </source>
</evidence>
<dbReference type="InterPro" id="IPR036640">
    <property type="entry name" value="ABC1_TM_sf"/>
</dbReference>
<feature type="transmembrane region" description="Helical" evidence="7">
    <location>
        <begin position="155"/>
        <end position="173"/>
    </location>
</feature>
<dbReference type="InterPro" id="IPR003439">
    <property type="entry name" value="ABC_transporter-like_ATP-bd"/>
</dbReference>
<evidence type="ECO:0000256" key="6">
    <source>
        <dbReference type="ARBA" id="ARBA00023136"/>
    </source>
</evidence>
<accession>A0A075JDC7</accession>
<dbReference type="SUPFAM" id="SSF52540">
    <property type="entry name" value="P-loop containing nucleoside triphosphate hydrolases"/>
    <property type="match status" value="1"/>
</dbReference>
<feature type="domain" description="ABC transporter" evidence="8">
    <location>
        <begin position="328"/>
        <end position="532"/>
    </location>
</feature>
<evidence type="ECO:0000256" key="7">
    <source>
        <dbReference type="SAM" id="Phobius"/>
    </source>
</evidence>
<dbReference type="Gene3D" id="1.20.1560.10">
    <property type="entry name" value="ABC transporter type 1, transmembrane domain"/>
    <property type="match status" value="1"/>
</dbReference>
<dbReference type="GO" id="GO:0005886">
    <property type="term" value="C:plasma membrane"/>
    <property type="evidence" value="ECO:0007669"/>
    <property type="project" value="UniProtKB-SubCell"/>
</dbReference>
<dbReference type="PANTHER" id="PTHR24221:SF590">
    <property type="entry name" value="COMPONENT LINKED WITH THE ASSEMBLY OF CYTOCHROME' TRANSPORT TRANSMEMBRANE ATP-BINDING PROTEIN ABC TRANSPORTER CYDD-RELATED"/>
    <property type="match status" value="1"/>
</dbReference>
<evidence type="ECO:0000259" key="8">
    <source>
        <dbReference type="PROSITE" id="PS50893"/>
    </source>
</evidence>
<comment type="subcellular location">
    <subcellularLocation>
        <location evidence="1">Cell membrane</location>
        <topology evidence="1">Multi-pass membrane protein</topology>
    </subcellularLocation>
</comment>
<dbReference type="GO" id="GO:0005524">
    <property type="term" value="F:ATP binding"/>
    <property type="evidence" value="ECO:0007669"/>
    <property type="project" value="UniProtKB-KW"/>
</dbReference>
<dbReference type="Gene3D" id="3.40.50.300">
    <property type="entry name" value="P-loop containing nucleotide triphosphate hydrolases"/>
    <property type="match status" value="1"/>
</dbReference>
<keyword evidence="5 7" id="KW-1133">Transmembrane helix</keyword>
<proteinExistence type="predicted"/>
<dbReference type="HOGENOM" id="CLU_000604_84_9_11"/>
<dbReference type="CDD" id="cd18584">
    <property type="entry name" value="ABC_6TM_AarD_CydD"/>
    <property type="match status" value="1"/>
</dbReference>
<dbReference type="InterPro" id="IPR027417">
    <property type="entry name" value="P-loop_NTPase"/>
</dbReference>
<evidence type="ECO:0000313" key="11">
    <source>
        <dbReference type="Proteomes" id="UP000027986"/>
    </source>
</evidence>
<dbReference type="InterPro" id="IPR039421">
    <property type="entry name" value="Type_1_exporter"/>
</dbReference>
<dbReference type="eggNOG" id="COG4988">
    <property type="taxonomic scope" value="Bacteria"/>
</dbReference>
<gene>
    <name evidence="10" type="ORF">HX89_01980</name>
</gene>
<protein>
    <submittedName>
        <fullName evidence="10">ABC transporter</fullName>
    </submittedName>
</protein>
<dbReference type="PROSITE" id="PS50893">
    <property type="entry name" value="ABC_TRANSPORTER_2"/>
    <property type="match status" value="1"/>
</dbReference>
<dbReference type="Proteomes" id="UP000027986">
    <property type="component" value="Chromosome"/>
</dbReference>
<dbReference type="GeneID" id="41840009"/>
<feature type="transmembrane region" description="Helical" evidence="7">
    <location>
        <begin position="234"/>
        <end position="259"/>
    </location>
</feature>
<evidence type="ECO:0000256" key="3">
    <source>
        <dbReference type="ARBA" id="ARBA00022741"/>
    </source>
</evidence>
<evidence type="ECO:0000259" key="9">
    <source>
        <dbReference type="PROSITE" id="PS50929"/>
    </source>
</evidence>
<dbReference type="OrthoDB" id="3237158at2"/>
<feature type="transmembrane region" description="Helical" evidence="7">
    <location>
        <begin position="51"/>
        <end position="70"/>
    </location>
</feature>
<keyword evidence="11" id="KW-1185">Reference proteome</keyword>
<feature type="transmembrane region" description="Helical" evidence="7">
    <location>
        <begin position="21"/>
        <end position="45"/>
    </location>
</feature>
<dbReference type="AlphaFoldDB" id="A0A075JDC7"/>
<dbReference type="SUPFAM" id="SSF90123">
    <property type="entry name" value="ABC transporter transmembrane region"/>
    <property type="match status" value="1"/>
</dbReference>
<dbReference type="GO" id="GO:0042883">
    <property type="term" value="P:cysteine transport"/>
    <property type="evidence" value="ECO:0007669"/>
    <property type="project" value="InterPro"/>
</dbReference>
<sequence length="534" mass="56148">MRPFDPHLLRAAPATRLPVAVLALLGGLGGIVAIAQAVAVAHLVVAVVEGHALLTPGLWVLALFAARGMLSGATELAAAHAGARVSGALREAAMRRWMTQTADERPAPSAMLTMATKGAAAVEPYVARYLPALVTAGVVPVLAVVAMLWVDWRSALIVIVTLPLLPLFAALIGKYTQRATAERWVETTMLAGHFADVVAGLPTLVAYGRGNHQVEQVRKVGDRHRSATMRTLRIAFLSSAALDLLATISVAMVAVAVGLRLANGHVSLLTGLMAILIAPEAYWPIRRVGQEFHAAADGVEAIDSLLADERERPWHAPAPETSSGLARAMMSGVTYTYPGQSAPAITHTTGVVRDGLTALTGPSGSGKSTLLEILAGARRPDSGRLEVPSTHLVSQRAFIAPMSVRANLELGNDASVDEMRTAMAATGFDDVVLSMPDGVRTSLGDNGFGLSAGQRARLVLTRAWLSDAAMVLLDEPTAHLDPASAADIRSAIVALSKRKPVVVVTHDDALAAAADHQWRVSARSPQRYDQEVTA</sequence>
<evidence type="ECO:0000313" key="10">
    <source>
        <dbReference type="EMBL" id="AIF39949.1"/>
    </source>
</evidence>
<dbReference type="KEGG" id="dni:HX89_01980"/>
<keyword evidence="3" id="KW-0547">Nucleotide-binding</keyword>
<dbReference type="SMART" id="SM00382">
    <property type="entry name" value="AAA"/>
    <property type="match status" value="1"/>
</dbReference>
<dbReference type="PROSITE" id="PS50929">
    <property type="entry name" value="ABC_TM1F"/>
    <property type="match status" value="1"/>
</dbReference>
<dbReference type="GO" id="GO:0140359">
    <property type="term" value="F:ABC-type transporter activity"/>
    <property type="evidence" value="ECO:0007669"/>
    <property type="project" value="InterPro"/>
</dbReference>
<organism evidence="10 11">
    <name type="scientific">Dermacoccus nishinomiyaensis</name>
    <dbReference type="NCBI Taxonomy" id="1274"/>
    <lineage>
        <taxon>Bacteria</taxon>
        <taxon>Bacillati</taxon>
        <taxon>Actinomycetota</taxon>
        <taxon>Actinomycetes</taxon>
        <taxon>Micrococcales</taxon>
        <taxon>Dermacoccaceae</taxon>
        <taxon>Dermacoccus</taxon>
    </lineage>
</organism>
<feature type="transmembrane region" description="Helical" evidence="7">
    <location>
        <begin position="129"/>
        <end position="149"/>
    </location>
</feature>
<dbReference type="Pfam" id="PF00005">
    <property type="entry name" value="ABC_tran"/>
    <property type="match status" value="1"/>
</dbReference>
<keyword evidence="6 7" id="KW-0472">Membrane</keyword>
<name>A0A075JDC7_9MICO</name>
<evidence type="ECO:0000256" key="5">
    <source>
        <dbReference type="ARBA" id="ARBA00022989"/>
    </source>
</evidence>
<evidence type="ECO:0000256" key="1">
    <source>
        <dbReference type="ARBA" id="ARBA00004651"/>
    </source>
</evidence>
<feature type="domain" description="ABC transmembrane type-1" evidence="9">
    <location>
        <begin position="20"/>
        <end position="297"/>
    </location>
</feature>
<dbReference type="InterPro" id="IPR003593">
    <property type="entry name" value="AAA+_ATPase"/>
</dbReference>
<dbReference type="InterPro" id="IPR011527">
    <property type="entry name" value="ABC1_TM_dom"/>
</dbReference>
<keyword evidence="4" id="KW-0067">ATP-binding</keyword>
<dbReference type="GO" id="GO:0016887">
    <property type="term" value="F:ATP hydrolysis activity"/>
    <property type="evidence" value="ECO:0007669"/>
    <property type="project" value="InterPro"/>
</dbReference>
<reference evidence="10 11" key="1">
    <citation type="submission" date="2014-07" db="EMBL/GenBank/DDBJ databases">
        <title>Genome Sequencing of Dermacoccus nishinomiyaensis.</title>
        <authorList>
            <person name="Hong K.W."/>
            <person name="Chan K.G."/>
        </authorList>
    </citation>
    <scope>NUCLEOTIDE SEQUENCE [LARGE SCALE GENOMIC DNA]</scope>
    <source>
        <strain evidence="10 11">M25</strain>
    </source>
</reference>
<dbReference type="RefSeq" id="WP_038566614.1">
    <property type="nucleotide sequence ID" value="NZ_CP008889.1"/>
</dbReference>
<dbReference type="EMBL" id="CP008889">
    <property type="protein sequence ID" value="AIF39949.1"/>
    <property type="molecule type" value="Genomic_DNA"/>
</dbReference>
<keyword evidence="2 7" id="KW-0812">Transmembrane</keyword>